<organism evidence="1 2">
    <name type="scientific">Polluticaenibacter yanchengensis</name>
    <dbReference type="NCBI Taxonomy" id="3014562"/>
    <lineage>
        <taxon>Bacteria</taxon>
        <taxon>Pseudomonadati</taxon>
        <taxon>Bacteroidota</taxon>
        <taxon>Chitinophagia</taxon>
        <taxon>Chitinophagales</taxon>
        <taxon>Chitinophagaceae</taxon>
        <taxon>Polluticaenibacter</taxon>
    </lineage>
</organism>
<sequence length="98" mass="11517">MISWIEQWFFENCDGYWEHENSISIQTSDNPGWIVEIDLSNTQLQDLSIPYSVIEISDRDWIGYSVVNKKFTGVGDIFKLEKIIELFKTLVDKYTGFQ</sequence>
<evidence type="ECO:0000313" key="1">
    <source>
        <dbReference type="EMBL" id="MDA3615459.1"/>
    </source>
</evidence>
<dbReference type="Proteomes" id="UP001210231">
    <property type="component" value="Unassembled WGS sequence"/>
</dbReference>
<evidence type="ECO:0000313" key="2">
    <source>
        <dbReference type="Proteomes" id="UP001210231"/>
    </source>
</evidence>
<protein>
    <submittedName>
        <fullName evidence="1">Immunity 53 family protein</fullName>
    </submittedName>
</protein>
<gene>
    <name evidence="1" type="ORF">O3P16_11620</name>
</gene>
<dbReference type="InterPro" id="IPR028228">
    <property type="entry name" value="Imm53"/>
</dbReference>
<proteinExistence type="predicted"/>
<accession>A0ABT4UKT3</accession>
<reference evidence="1 2" key="1">
    <citation type="submission" date="2022-12" db="EMBL/GenBank/DDBJ databases">
        <title>Chitinophagaceae gen. sp. nov., a new member of the family Chitinophagaceae, isolated from soil in a chemical factory.</title>
        <authorList>
            <person name="Ke Z."/>
        </authorList>
    </citation>
    <scope>NUCLEOTIDE SEQUENCE [LARGE SCALE GENOMIC DNA]</scope>
    <source>
        <strain evidence="1 2">LY-5</strain>
    </source>
</reference>
<dbReference type="Pfam" id="PF15580">
    <property type="entry name" value="Imm53"/>
    <property type="match status" value="1"/>
</dbReference>
<dbReference type="EMBL" id="JAQGEF010000013">
    <property type="protein sequence ID" value="MDA3615459.1"/>
    <property type="molecule type" value="Genomic_DNA"/>
</dbReference>
<comment type="caution">
    <text evidence="1">The sequence shown here is derived from an EMBL/GenBank/DDBJ whole genome shotgun (WGS) entry which is preliminary data.</text>
</comment>
<dbReference type="RefSeq" id="WP_407031785.1">
    <property type="nucleotide sequence ID" value="NZ_JAQGEF010000013.1"/>
</dbReference>
<keyword evidence="2" id="KW-1185">Reference proteome</keyword>
<name>A0ABT4UKT3_9BACT</name>